<dbReference type="RefSeq" id="YP_008965389.1">
    <property type="nucleotide sequence ID" value="NC_023127.1"/>
</dbReference>
<sequence length="369" mass="42436">MVYNSFISRRSFHDSTRNPSTYTKDRLKAIYFSPEELFDVSIFINKLSSSLALSSRYALMFRVCYGDTSVYKMLGNQYVLAIPDSTDNIVFLSDLHDLLTERLALSMDEYHYNENYITTIQIRGFKVTYSIEAPKLYNNRFNIDNLGHNSDLIDVPKSILNLVGRNILPLTMDLKKYGNRISSDDVVIDVNTNTIKHIWIKGKYFIESVNQFKLVKTLLFLVIVRYFLVKNNKYVTIVKRVCINNNKVHIMNVFTSAGGHILEGRDTLLTVNTFSRKINNITKIKDTAKHEKAVVSNSIDVKLSHIRATKASSKRYDTADPFIGTLDLETYNDEGISKVYAIGFYTKNNPNCFYIDKNSLDSDELSRYI</sequence>
<protein>
    <submittedName>
        <fullName evidence="1">Uncharacterized protein</fullName>
    </submittedName>
</protein>
<reference evidence="1" key="1">
    <citation type="submission" date="2013-09" db="EMBL/GenBank/DDBJ databases">
        <authorList>
            <person name="Torriani S.F.F."/>
            <person name="Penselin D."/>
            <person name="Knogge W."/>
            <person name="Felder M."/>
            <person name="Taudien S."/>
            <person name="Platzer M."/>
            <person name="McDonald B.A."/>
            <person name="Brunner P.C."/>
        </authorList>
    </citation>
    <scope>NUCLEOTIDE SEQUENCE</scope>
</reference>
<keyword evidence="1" id="KW-0496">Mitochondrion</keyword>
<organism evidence="1">
    <name type="scientific">Rhynchobrunnera orthospora</name>
    <dbReference type="NCBI Taxonomy" id="210010"/>
    <lineage>
        <taxon>Eukaryota</taxon>
        <taxon>Fungi</taxon>
        <taxon>Dikarya</taxon>
        <taxon>Ascomycota</taxon>
        <taxon>Pezizomycotina</taxon>
        <taxon>Leotiomycetes</taxon>
        <taxon>Helotiales</taxon>
        <taxon>Ploettnerulaceae</taxon>
        <taxon>Rhynchobrunnera</taxon>
    </lineage>
</organism>
<proteinExistence type="predicted"/>
<geneLocation type="mitochondrion" evidence="1"/>
<evidence type="ECO:0000313" key="1">
    <source>
        <dbReference type="EMBL" id="AHC02392.1"/>
    </source>
</evidence>
<reference evidence="1" key="2">
    <citation type="journal article" date="2014" name="Fungal Genet. Biol.">
        <title>Comparative analysis of mitochondrial genomes from closely related Rhynchosporium species reveals extensive intron invasion.</title>
        <authorList>
            <person name="Torriani S.F."/>
            <person name="Penselin D."/>
            <person name="Knogge W."/>
            <person name="Felder M."/>
            <person name="Taudien S."/>
            <person name="Platzer M."/>
            <person name="McDonald B.A."/>
            <person name="Brunner P.C."/>
        </authorList>
    </citation>
    <scope>NUCLEOTIDE SEQUENCE</scope>
</reference>
<dbReference type="AlphaFoldDB" id="V5W7C1"/>
<dbReference type="EMBL" id="KF650574">
    <property type="protein sequence ID" value="AHC02392.1"/>
    <property type="molecule type" value="Genomic_DNA"/>
</dbReference>
<accession>V5W7C1</accession>
<name>V5W7C1_9HELO</name>